<dbReference type="CDD" id="cd23158">
    <property type="entry name" value="Prefoldin_UXT"/>
    <property type="match status" value="1"/>
</dbReference>
<dbReference type="InterPro" id="IPR004127">
    <property type="entry name" value="Prefoldin_subunit_alpha"/>
</dbReference>
<dbReference type="Pfam" id="PF02996">
    <property type="entry name" value="Prefoldin"/>
    <property type="match status" value="1"/>
</dbReference>
<dbReference type="InterPro" id="IPR009053">
    <property type="entry name" value="Prefoldin"/>
</dbReference>
<proteinExistence type="predicted"/>
<dbReference type="AlphaFoldDB" id="A0A9N9QMR0"/>
<sequence>MEIQKKLQEYNQFVEGKLKPDLRDIESVLTEKSSQTKEWTDLKNTLKVLKEFKEKDRDMNILLDLENNVTAFAKICDYETTYVDIGLDYKLEMNCEEADKYADIRLRLLQKEINHLRELAVKVKVHIKMVLLAMGELQATLNK</sequence>
<accession>A0A9N9QMR0</accession>
<name>A0A9N9QMR0_9CUCU</name>
<dbReference type="SUPFAM" id="SSF46579">
    <property type="entry name" value="Prefoldin"/>
    <property type="match status" value="1"/>
</dbReference>
<evidence type="ECO:0000313" key="2">
    <source>
        <dbReference type="Proteomes" id="UP001152799"/>
    </source>
</evidence>
<protein>
    <submittedName>
        <fullName evidence="1">Uncharacterized protein</fullName>
    </submittedName>
</protein>
<evidence type="ECO:0000313" key="1">
    <source>
        <dbReference type="EMBL" id="CAG9765413.1"/>
    </source>
</evidence>
<keyword evidence="2" id="KW-1185">Reference proteome</keyword>
<dbReference type="EMBL" id="OU892278">
    <property type="protein sequence ID" value="CAG9765413.1"/>
    <property type="molecule type" value="Genomic_DNA"/>
</dbReference>
<dbReference type="OrthoDB" id="433124at2759"/>
<organism evidence="1 2">
    <name type="scientific">Ceutorhynchus assimilis</name>
    <name type="common">cabbage seed weevil</name>
    <dbReference type="NCBI Taxonomy" id="467358"/>
    <lineage>
        <taxon>Eukaryota</taxon>
        <taxon>Metazoa</taxon>
        <taxon>Ecdysozoa</taxon>
        <taxon>Arthropoda</taxon>
        <taxon>Hexapoda</taxon>
        <taxon>Insecta</taxon>
        <taxon>Pterygota</taxon>
        <taxon>Neoptera</taxon>
        <taxon>Endopterygota</taxon>
        <taxon>Coleoptera</taxon>
        <taxon>Polyphaga</taxon>
        <taxon>Cucujiformia</taxon>
        <taxon>Curculionidae</taxon>
        <taxon>Ceutorhynchinae</taxon>
        <taxon>Ceutorhynchus</taxon>
    </lineage>
</organism>
<dbReference type="Proteomes" id="UP001152799">
    <property type="component" value="Chromosome 2"/>
</dbReference>
<gene>
    <name evidence="1" type="ORF">CEUTPL_LOCUS6020</name>
</gene>
<dbReference type="Gene3D" id="1.10.287.370">
    <property type="match status" value="1"/>
</dbReference>
<reference evidence="1" key="1">
    <citation type="submission" date="2022-01" db="EMBL/GenBank/DDBJ databases">
        <authorList>
            <person name="King R."/>
        </authorList>
    </citation>
    <scope>NUCLEOTIDE SEQUENCE</scope>
</reference>